<evidence type="ECO:0000256" key="5">
    <source>
        <dbReference type="ARBA" id="ARBA00022917"/>
    </source>
</evidence>
<feature type="domain" description="Tr-type G" evidence="7">
    <location>
        <begin position="17"/>
        <end position="345"/>
    </location>
</feature>
<dbReference type="CDD" id="cd04096">
    <property type="entry name" value="eEF2_snRNP_like_C"/>
    <property type="match status" value="1"/>
</dbReference>
<keyword evidence="9" id="KW-1185">Reference proteome</keyword>
<keyword evidence="4" id="KW-0251">Elongation factor</keyword>
<dbReference type="Pfam" id="PF03144">
    <property type="entry name" value="GTP_EFTU_D2"/>
    <property type="match status" value="1"/>
</dbReference>
<keyword evidence="3" id="KW-0547">Nucleotide-binding</keyword>
<evidence type="ECO:0000313" key="9">
    <source>
        <dbReference type="Proteomes" id="UP001470230"/>
    </source>
</evidence>
<dbReference type="Gene3D" id="3.30.70.240">
    <property type="match status" value="1"/>
</dbReference>
<dbReference type="CDD" id="cd16268">
    <property type="entry name" value="EF2_II"/>
    <property type="match status" value="1"/>
</dbReference>
<dbReference type="SUPFAM" id="SSF54980">
    <property type="entry name" value="EF-G C-terminal domain-like"/>
    <property type="match status" value="2"/>
</dbReference>
<dbReference type="PROSITE" id="PS51722">
    <property type="entry name" value="G_TR_2"/>
    <property type="match status" value="1"/>
</dbReference>
<evidence type="ECO:0000256" key="3">
    <source>
        <dbReference type="ARBA" id="ARBA00022741"/>
    </source>
</evidence>
<dbReference type="Proteomes" id="UP001470230">
    <property type="component" value="Unassembled WGS sequence"/>
</dbReference>
<dbReference type="EMBL" id="JAPFFF010000063">
    <property type="protein sequence ID" value="KAK8836879.1"/>
    <property type="molecule type" value="Genomic_DNA"/>
</dbReference>
<evidence type="ECO:0000313" key="8">
    <source>
        <dbReference type="EMBL" id="KAK8836879.1"/>
    </source>
</evidence>
<dbReference type="InterPro" id="IPR005517">
    <property type="entry name" value="Transl_elong_EFG/EF2_IV"/>
</dbReference>
<dbReference type="NCBIfam" id="TIGR00231">
    <property type="entry name" value="small_GTP"/>
    <property type="match status" value="1"/>
</dbReference>
<protein>
    <recommendedName>
        <fullName evidence="7">Tr-type G domain-containing protein</fullName>
    </recommendedName>
</protein>
<dbReference type="Gene3D" id="2.40.30.10">
    <property type="entry name" value="Translation factors"/>
    <property type="match status" value="1"/>
</dbReference>
<dbReference type="InterPro" id="IPR000795">
    <property type="entry name" value="T_Tr_GTP-bd_dom"/>
</dbReference>
<organism evidence="8 9">
    <name type="scientific">Tritrichomonas musculus</name>
    <dbReference type="NCBI Taxonomy" id="1915356"/>
    <lineage>
        <taxon>Eukaryota</taxon>
        <taxon>Metamonada</taxon>
        <taxon>Parabasalia</taxon>
        <taxon>Tritrichomonadida</taxon>
        <taxon>Tritrichomonadidae</taxon>
        <taxon>Tritrichomonas</taxon>
    </lineage>
</organism>
<dbReference type="InterPro" id="IPR035647">
    <property type="entry name" value="EFG_III/V"/>
</dbReference>
<dbReference type="Pfam" id="PF03764">
    <property type="entry name" value="EFG_IV"/>
    <property type="match status" value="1"/>
</dbReference>
<dbReference type="SMART" id="SM00838">
    <property type="entry name" value="EFG_C"/>
    <property type="match status" value="1"/>
</dbReference>
<dbReference type="Pfam" id="PF00679">
    <property type="entry name" value="EFG_C"/>
    <property type="match status" value="1"/>
</dbReference>
<dbReference type="SUPFAM" id="SSF52540">
    <property type="entry name" value="P-loop containing nucleoside triphosphate hydrolases"/>
    <property type="match status" value="1"/>
</dbReference>
<dbReference type="PANTHER" id="PTHR42908">
    <property type="entry name" value="TRANSLATION ELONGATION FACTOR-RELATED"/>
    <property type="match status" value="1"/>
</dbReference>
<name>A0ABR2GSG1_9EUKA</name>
<dbReference type="InterPro" id="IPR005225">
    <property type="entry name" value="Small_GTP-bd"/>
</dbReference>
<dbReference type="Pfam" id="PF00009">
    <property type="entry name" value="GTP_EFTU"/>
    <property type="match status" value="1"/>
</dbReference>
<dbReference type="InterPro" id="IPR009000">
    <property type="entry name" value="Transl_B-barrel_sf"/>
</dbReference>
<accession>A0ABR2GSG1</accession>
<dbReference type="CDD" id="cd16261">
    <property type="entry name" value="EF2_snRNP_III"/>
    <property type="match status" value="1"/>
</dbReference>
<dbReference type="InterPro" id="IPR000640">
    <property type="entry name" value="EFG_V-like"/>
</dbReference>
<keyword evidence="2" id="KW-0963">Cytoplasm</keyword>
<sequence>MVNFTVEQLRKAMNKRNNIRNMSVIAHVDHGKSTLTDSLISKAGIISNDEAGEKRFMDDREDEQARCITIKSTGVSLYYSFPDDSLPKDSEGNNFLINLIDSPGHIDFSAEVTAALRVTDGALVVVDCVEGVCVQTETVLRQALAERIKPVVILNKIDRCLYEVNKDPEEIYQTFAKTIDNVNVIISTYTTEDGPMGPLLVSPQHGTICFGSGLYGFGFTLTKFAKIYSLKFGVQIDKLMPNLWGEKYFDSTTKKFINKSVNSKGQQLERTFCQFVLKPIVTLTRKIMEKKKDEYIEMLNKLGLKLKENEEQLEDKALVNSILKRWLPMADALLEMIVLHLPSPVEAQKYRMETLYTGPTDDECATAIKNCDPNGPLMLYVSKMIPSQDKGRFYAFGRVFSGTVSSGQNVRIMGLNYQPGTKEDLHVTKIQQTVIMMGRKVEPISDCPCGNTISLVGIDKYLLKSGTISTSDKAHPIKAMKFSVAPVVRVAVQPKNQTDLDKLVEGLDRLAKSDPCVVVSHEETGEHVIAGAGELHLEICLNDLEKDYANCQIIKSAPVVSFRETVQELSSIVCMSKSANKLNRIMCQALPLEEQLIAAIENGDLNPRIDNKTRSKMLQNQFGWDQTDSKRVWSFGPDTNGPNLLVDVTKSAEYLQDIKEHLVTSFQYATKVGVLCEEPLRGVRFNINEVYLHSDSSHRNGGQIVPCGRRVLYASELTASPSLVEPVYLCEITCPLQMCGAVHGVLSKRRGKAFDQQTKEGTPLIVIKAFLPVMESFGFDKDLRSSTSGQASPQMQFDHWEIMQGNPFEENNKLSDTIKSVRKRKGLDVKIPPLEKYNDKL</sequence>
<keyword evidence="5" id="KW-0648">Protein biosynthesis</keyword>
<comment type="subcellular location">
    <subcellularLocation>
        <location evidence="1">Cytoplasm</location>
    </subcellularLocation>
</comment>
<evidence type="ECO:0000259" key="7">
    <source>
        <dbReference type="PROSITE" id="PS51722"/>
    </source>
</evidence>
<dbReference type="InterPro" id="IPR014721">
    <property type="entry name" value="Ribsml_uS5_D2-typ_fold_subgr"/>
</dbReference>
<dbReference type="Pfam" id="PF14492">
    <property type="entry name" value="EFG_III"/>
    <property type="match status" value="1"/>
</dbReference>
<evidence type="ECO:0000256" key="2">
    <source>
        <dbReference type="ARBA" id="ARBA00022490"/>
    </source>
</evidence>
<evidence type="ECO:0000256" key="6">
    <source>
        <dbReference type="ARBA" id="ARBA00023134"/>
    </source>
</evidence>
<comment type="caution">
    <text evidence="8">The sequence shown here is derived from an EMBL/GenBank/DDBJ whole genome shotgun (WGS) entry which is preliminary data.</text>
</comment>
<dbReference type="InterPro" id="IPR020568">
    <property type="entry name" value="Ribosomal_Su5_D2-typ_SF"/>
</dbReference>
<dbReference type="SUPFAM" id="SSF50447">
    <property type="entry name" value="Translation proteins"/>
    <property type="match status" value="1"/>
</dbReference>
<dbReference type="Gene3D" id="3.30.70.870">
    <property type="entry name" value="Elongation Factor G (Translational Gtpase), domain 3"/>
    <property type="match status" value="1"/>
</dbReference>
<evidence type="ECO:0000256" key="1">
    <source>
        <dbReference type="ARBA" id="ARBA00004496"/>
    </source>
</evidence>
<proteinExistence type="predicted"/>
<dbReference type="Gene3D" id="3.30.230.10">
    <property type="match status" value="1"/>
</dbReference>
<dbReference type="SMART" id="SM00889">
    <property type="entry name" value="EFG_IV"/>
    <property type="match status" value="1"/>
</dbReference>
<dbReference type="InterPro" id="IPR041095">
    <property type="entry name" value="EFG_II"/>
</dbReference>
<keyword evidence="6" id="KW-0342">GTP-binding</keyword>
<dbReference type="PRINTS" id="PR00315">
    <property type="entry name" value="ELONGATNFCT"/>
</dbReference>
<dbReference type="PANTHER" id="PTHR42908:SF10">
    <property type="entry name" value="EUKARYOTIC TRANSLATION ELONGATION FACTOR 2"/>
    <property type="match status" value="1"/>
</dbReference>
<dbReference type="CDD" id="cd01681">
    <property type="entry name" value="aeEF2_snRNP_like_IV"/>
    <property type="match status" value="1"/>
</dbReference>
<evidence type="ECO:0000256" key="4">
    <source>
        <dbReference type="ARBA" id="ARBA00022768"/>
    </source>
</evidence>
<gene>
    <name evidence="8" type="ORF">M9Y10_037405</name>
</gene>
<dbReference type="CDD" id="cd01885">
    <property type="entry name" value="EF2"/>
    <property type="match status" value="1"/>
</dbReference>
<dbReference type="Gene3D" id="3.40.50.300">
    <property type="entry name" value="P-loop containing nucleotide triphosphate hydrolases"/>
    <property type="match status" value="1"/>
</dbReference>
<dbReference type="InterPro" id="IPR027417">
    <property type="entry name" value="P-loop_NTPase"/>
</dbReference>
<reference evidence="8 9" key="1">
    <citation type="submission" date="2024-04" db="EMBL/GenBank/DDBJ databases">
        <title>Tritrichomonas musculus Genome.</title>
        <authorList>
            <person name="Alves-Ferreira E."/>
            <person name="Grigg M."/>
            <person name="Lorenzi H."/>
            <person name="Galac M."/>
        </authorList>
    </citation>
    <scope>NUCLEOTIDE SEQUENCE [LARGE SCALE GENOMIC DNA]</scope>
    <source>
        <strain evidence="8 9">EAF2021</strain>
    </source>
</reference>
<dbReference type="SUPFAM" id="SSF54211">
    <property type="entry name" value="Ribosomal protein S5 domain 2-like"/>
    <property type="match status" value="1"/>
</dbReference>
<dbReference type="InterPro" id="IPR004161">
    <property type="entry name" value="EFTu-like_2"/>
</dbReference>